<comment type="similarity">
    <text evidence="1">Belongs to the IFT43 family.</text>
</comment>
<dbReference type="GO" id="GO:0005929">
    <property type="term" value="C:cilium"/>
    <property type="evidence" value="ECO:0007669"/>
    <property type="project" value="TreeGrafter"/>
</dbReference>
<reference evidence="3" key="2">
    <citation type="journal article" date="2007" name="Science">
        <title>Genome sequence of Aedes aegypti, a major arbovirus vector.</title>
        <authorList>
            <person name="Nene V."/>
            <person name="Wortman J.R."/>
            <person name="Lawson D."/>
            <person name="Haas B."/>
            <person name="Kodira C."/>
            <person name="Tu Z.J."/>
            <person name="Loftus B."/>
            <person name="Xi Z."/>
            <person name="Megy K."/>
            <person name="Grabherr M."/>
            <person name="Ren Q."/>
            <person name="Zdobnov E.M."/>
            <person name="Lobo N.F."/>
            <person name="Campbell K.S."/>
            <person name="Brown S.E."/>
            <person name="Bonaldo M.F."/>
            <person name="Zhu J."/>
            <person name="Sinkins S.P."/>
            <person name="Hogenkamp D.G."/>
            <person name="Amedeo P."/>
            <person name="Arensburger P."/>
            <person name="Atkinson P.W."/>
            <person name="Bidwell S."/>
            <person name="Biedler J."/>
            <person name="Birney E."/>
            <person name="Bruggner R.V."/>
            <person name="Costas J."/>
            <person name="Coy M.R."/>
            <person name="Crabtree J."/>
            <person name="Crawford M."/>
            <person name="Debruyn B."/>
            <person name="Decaprio D."/>
            <person name="Eiglmeier K."/>
            <person name="Eisenstadt E."/>
            <person name="El-Dorry H."/>
            <person name="Gelbart W.M."/>
            <person name="Gomes S.L."/>
            <person name="Hammond M."/>
            <person name="Hannick L.I."/>
            <person name="Hogan J.R."/>
            <person name="Holmes M.H."/>
            <person name="Jaffe D."/>
            <person name="Johnston J.S."/>
            <person name="Kennedy R.C."/>
            <person name="Koo H."/>
            <person name="Kravitz S."/>
            <person name="Kriventseva E.V."/>
            <person name="Kulp D."/>
            <person name="Labutti K."/>
            <person name="Lee E."/>
            <person name="Li S."/>
            <person name="Lovin D.D."/>
            <person name="Mao C."/>
            <person name="Mauceli E."/>
            <person name="Menck C.F."/>
            <person name="Miller J.R."/>
            <person name="Montgomery P."/>
            <person name="Mori A."/>
            <person name="Nascimento A.L."/>
            <person name="Naveira H.F."/>
            <person name="Nusbaum C."/>
            <person name="O'leary S."/>
            <person name="Orvis J."/>
            <person name="Pertea M."/>
            <person name="Quesneville H."/>
            <person name="Reidenbach K.R."/>
            <person name="Rogers Y.H."/>
            <person name="Roth C.W."/>
            <person name="Schneider J.R."/>
            <person name="Schatz M."/>
            <person name="Shumway M."/>
            <person name="Stanke M."/>
            <person name="Stinson E.O."/>
            <person name="Tubio J.M."/>
            <person name="Vanzee J.P."/>
            <person name="Verjovski-Almeida S."/>
            <person name="Werner D."/>
            <person name="White O."/>
            <person name="Wyder S."/>
            <person name="Zeng Q."/>
            <person name="Zhao Q."/>
            <person name="Zhao Y."/>
            <person name="Hill C.A."/>
            <person name="Raikhel A.S."/>
            <person name="Soares M.B."/>
            <person name="Knudson D.L."/>
            <person name="Lee N.H."/>
            <person name="Galagan J."/>
            <person name="Salzberg S.L."/>
            <person name="Paulsen I.T."/>
            <person name="Dimopoulos G."/>
            <person name="Collins F.H."/>
            <person name="Birren B."/>
            <person name="Fraser-Liggett C.M."/>
            <person name="Severson D.W."/>
        </authorList>
    </citation>
    <scope>NUCLEOTIDE SEQUENCE [LARGE SCALE GENOMIC DNA]</scope>
    <source>
        <strain evidence="3">Liverpool</strain>
    </source>
</reference>
<dbReference type="Proteomes" id="UP000682892">
    <property type="component" value="Chromosome 3"/>
</dbReference>
<reference evidence="3" key="3">
    <citation type="submission" date="2012-09" db="EMBL/GenBank/DDBJ databases">
        <authorList>
            <consortium name="VectorBase"/>
        </authorList>
    </citation>
    <scope>NUCLEOTIDE SEQUENCE</scope>
    <source>
        <strain evidence="3">Liverpool</strain>
    </source>
</reference>
<keyword evidence="2" id="KW-0970">Cilium biogenesis/degradation</keyword>
<evidence type="ECO:0000256" key="2">
    <source>
        <dbReference type="ARBA" id="ARBA00022794"/>
    </source>
</evidence>
<dbReference type="PANTHER" id="PTHR33724">
    <property type="entry name" value="INTRAFLAGELLAR TRANSPORT PROTEIN 43 HOMOLOG"/>
    <property type="match status" value="1"/>
</dbReference>
<evidence type="ECO:0000313" key="4">
    <source>
        <dbReference type="Proteomes" id="UP000682892"/>
    </source>
</evidence>
<gene>
    <name evidence="3" type="ORF">AaeL_AAEL017155</name>
</gene>
<evidence type="ECO:0000256" key="1">
    <source>
        <dbReference type="ARBA" id="ARBA00007563"/>
    </source>
</evidence>
<sequence length="228" mass="26032">MRLLRVQGALTAGPENAENKHFLHLQQKLVETAYADYSYFQNQLYELCVPDEVRCEEEMNFINFEALYSQLFVKLTTLLEAAVKKEAAPVENHPGALPNGKNYSNLLEMERFGNTNYSLEDSSTVDYIVDDIPMLPDADELQESLLYNESPNLPSVTTYKQLGSDIFPNSKSSLGNLDEIDISILTECLENEEYIEEPDEPWIWDQLFAKLSVKINTEAKTTPVEYKN</sequence>
<dbReference type="Pfam" id="PF15305">
    <property type="entry name" value="IFT43"/>
    <property type="match status" value="1"/>
</dbReference>
<dbReference type="GO" id="GO:0030991">
    <property type="term" value="C:intraciliary transport particle A"/>
    <property type="evidence" value="ECO:0007669"/>
    <property type="project" value="InterPro"/>
</dbReference>
<dbReference type="EMBL" id="CH477473">
    <property type="protein sequence ID" value="EJY57714.1"/>
    <property type="molecule type" value="Genomic_DNA"/>
</dbReference>
<name>J9HIK5_AEDAE</name>
<reference evidence="3" key="1">
    <citation type="submission" date="2005-10" db="EMBL/GenBank/DDBJ databases">
        <authorList>
            <person name="Loftus B.J."/>
            <person name="Nene V.M."/>
            <person name="Hannick L.I."/>
            <person name="Bidwell S."/>
            <person name="Haas B."/>
            <person name="Amedeo P."/>
            <person name="Orvis J."/>
            <person name="Wortman J.R."/>
            <person name="White O.R."/>
            <person name="Salzberg S."/>
            <person name="Shumway M."/>
            <person name="Koo H."/>
            <person name="Zhao Y."/>
            <person name="Holmes M."/>
            <person name="Miller J."/>
            <person name="Schatz M."/>
            <person name="Pop M."/>
            <person name="Pai G."/>
            <person name="Utterback T."/>
            <person name="Rogers Y.-H."/>
            <person name="Kravitz S."/>
            <person name="Fraser C.M."/>
        </authorList>
    </citation>
    <scope>NUCLEOTIDE SEQUENCE</scope>
    <source>
        <strain evidence="3">Liverpool</strain>
    </source>
</reference>
<evidence type="ECO:0000313" key="3">
    <source>
        <dbReference type="EMBL" id="EJY57714.1"/>
    </source>
</evidence>
<dbReference type="InterPro" id="IPR029302">
    <property type="entry name" value="IFT43"/>
</dbReference>
<organism evidence="3 4">
    <name type="scientific">Aedes aegypti</name>
    <name type="common">Yellowfever mosquito</name>
    <name type="synonym">Culex aegypti</name>
    <dbReference type="NCBI Taxonomy" id="7159"/>
    <lineage>
        <taxon>Eukaryota</taxon>
        <taxon>Metazoa</taxon>
        <taxon>Ecdysozoa</taxon>
        <taxon>Arthropoda</taxon>
        <taxon>Hexapoda</taxon>
        <taxon>Insecta</taxon>
        <taxon>Pterygota</taxon>
        <taxon>Neoptera</taxon>
        <taxon>Endopterygota</taxon>
        <taxon>Diptera</taxon>
        <taxon>Nematocera</taxon>
        <taxon>Culicoidea</taxon>
        <taxon>Culicidae</taxon>
        <taxon>Culicinae</taxon>
        <taxon>Aedini</taxon>
        <taxon>Aedes</taxon>
        <taxon>Stegomyia</taxon>
    </lineage>
</organism>
<dbReference type="STRING" id="7159.J9HIK5"/>
<protein>
    <submittedName>
        <fullName evidence="3">AAEL017155-PC</fullName>
    </submittedName>
</protein>
<dbReference type="eggNOG" id="ENOG502RXJ2">
    <property type="taxonomic scope" value="Eukaryota"/>
</dbReference>
<dbReference type="AlphaFoldDB" id="J9HIK5"/>
<dbReference type="GO" id="GO:0035721">
    <property type="term" value="P:intraciliary retrograde transport"/>
    <property type="evidence" value="ECO:0007669"/>
    <property type="project" value="TreeGrafter"/>
</dbReference>
<dbReference type="PANTHER" id="PTHR33724:SF1">
    <property type="entry name" value="INTRAFLAGELLAR TRANSPORT PROTEIN 43 HOMOLOG"/>
    <property type="match status" value="1"/>
</dbReference>
<proteinExistence type="inferred from homology"/>
<accession>J9HIK5</accession>
<dbReference type="HOGENOM" id="CLU_145014_1_0_1"/>
<dbReference type="VEuPathDB" id="VectorBase:AAEL017155"/>
<dbReference type="PhylomeDB" id="J9HIK5"/>